<evidence type="ECO:0000313" key="14">
    <source>
        <dbReference type="Proteomes" id="UP000283981"/>
    </source>
</evidence>
<dbReference type="AlphaFoldDB" id="A0A2N5NNL4"/>
<organism evidence="8 17">
    <name type="scientific">Mediterraneibacter gnavus</name>
    <name type="common">Ruminococcus gnavus</name>
    <dbReference type="NCBI Taxonomy" id="33038"/>
    <lineage>
        <taxon>Bacteria</taxon>
        <taxon>Bacillati</taxon>
        <taxon>Bacillota</taxon>
        <taxon>Clostridia</taxon>
        <taxon>Lachnospirales</taxon>
        <taxon>Lachnospiraceae</taxon>
        <taxon>Mediterraneibacter</taxon>
    </lineage>
</organism>
<evidence type="ECO:0000256" key="3">
    <source>
        <dbReference type="ARBA" id="ARBA00023125"/>
    </source>
</evidence>
<dbReference type="InterPro" id="IPR036390">
    <property type="entry name" value="WH_DNA-bd_sf"/>
</dbReference>
<dbReference type="PANTHER" id="PTHR30126">
    <property type="entry name" value="HTH-TYPE TRANSCRIPTIONAL REGULATOR"/>
    <property type="match status" value="1"/>
</dbReference>
<evidence type="ECO:0000313" key="7">
    <source>
        <dbReference type="EMBL" id="NSI18771.1"/>
    </source>
</evidence>
<name>A0A2N5NNL4_MEDGN</name>
<dbReference type="SUPFAM" id="SSF53850">
    <property type="entry name" value="Periplasmic binding protein-like II"/>
    <property type="match status" value="1"/>
</dbReference>
<evidence type="ECO:0000313" key="6">
    <source>
        <dbReference type="EMBL" id="MDB8737892.1"/>
    </source>
</evidence>
<dbReference type="Gene3D" id="3.40.190.10">
    <property type="entry name" value="Periplasmic binding protein-like II"/>
    <property type="match status" value="2"/>
</dbReference>
<evidence type="ECO:0000313" key="13">
    <source>
        <dbReference type="Proteomes" id="UP000283834"/>
    </source>
</evidence>
<dbReference type="EMBL" id="QRTJ01000004">
    <property type="protein sequence ID" value="RGQ70409.1"/>
    <property type="molecule type" value="Genomic_DNA"/>
</dbReference>
<evidence type="ECO:0000259" key="5">
    <source>
        <dbReference type="PROSITE" id="PS50931"/>
    </source>
</evidence>
<evidence type="ECO:0000256" key="1">
    <source>
        <dbReference type="ARBA" id="ARBA00009437"/>
    </source>
</evidence>
<dbReference type="FunFam" id="1.10.10.10:FF:000001">
    <property type="entry name" value="LysR family transcriptional regulator"/>
    <property type="match status" value="1"/>
</dbReference>
<comment type="caution">
    <text evidence="8">The sequence shown here is derived from an EMBL/GenBank/DDBJ whole genome shotgun (WGS) entry which is preliminary data.</text>
</comment>
<dbReference type="GO" id="GO:0000976">
    <property type="term" value="F:transcription cis-regulatory region binding"/>
    <property type="evidence" value="ECO:0007669"/>
    <property type="project" value="TreeGrafter"/>
</dbReference>
<keyword evidence="4" id="KW-0804">Transcription</keyword>
<dbReference type="EMBL" id="JAQMLR010000002">
    <property type="protein sequence ID" value="MDB8737892.1"/>
    <property type="molecule type" value="Genomic_DNA"/>
</dbReference>
<dbReference type="EMBL" id="QSIR01000035">
    <property type="protein sequence ID" value="RHD01741.1"/>
    <property type="molecule type" value="Genomic_DNA"/>
</dbReference>
<protein>
    <submittedName>
        <fullName evidence="8">LysR family transcriptional regulator</fullName>
    </submittedName>
</protein>
<dbReference type="Proteomes" id="UP000283834">
    <property type="component" value="Unassembled WGS sequence"/>
</dbReference>
<evidence type="ECO:0000313" key="17">
    <source>
        <dbReference type="Proteomes" id="UP000286137"/>
    </source>
</evidence>
<evidence type="ECO:0000256" key="2">
    <source>
        <dbReference type="ARBA" id="ARBA00023015"/>
    </source>
</evidence>
<reference evidence="13 14" key="1">
    <citation type="submission" date="2018-08" db="EMBL/GenBank/DDBJ databases">
        <title>A genome reference for cultivated species of the human gut microbiota.</title>
        <authorList>
            <person name="Zou Y."/>
            <person name="Xue W."/>
            <person name="Luo G."/>
        </authorList>
    </citation>
    <scope>NUCLEOTIDE SEQUENCE [LARGE SCALE GENOMIC DNA]</scope>
    <source>
        <strain evidence="9 13">AF19-16AC</strain>
        <strain evidence="8 17">AF27-4BH</strain>
        <strain evidence="12 14">AM21-18</strain>
        <strain evidence="11 16">AM22-7AC</strain>
        <strain evidence="10 15">AM32-6</strain>
    </source>
</reference>
<dbReference type="InterPro" id="IPR000847">
    <property type="entry name" value="LysR_HTH_N"/>
</dbReference>
<dbReference type="Proteomes" id="UP001296643">
    <property type="component" value="Unassembled WGS sequence"/>
</dbReference>
<reference evidence="6" key="4">
    <citation type="submission" date="2023-01" db="EMBL/GenBank/DDBJ databases">
        <title>Human gut microbiome strain richness.</title>
        <authorList>
            <person name="Chen-Liaw A."/>
        </authorList>
    </citation>
    <scope>NUCLEOTIDE SEQUENCE</scope>
    <source>
        <strain evidence="6">1001217st1_A9_1001217B_191108</strain>
    </source>
</reference>
<dbReference type="Proteomes" id="UP000284472">
    <property type="component" value="Unassembled WGS sequence"/>
</dbReference>
<dbReference type="GeneID" id="57434753"/>
<dbReference type="Gene3D" id="1.10.10.10">
    <property type="entry name" value="Winged helix-like DNA-binding domain superfamily/Winged helix DNA-binding domain"/>
    <property type="match status" value="1"/>
</dbReference>
<dbReference type="EMBL" id="QRWQ01000026">
    <property type="protein sequence ID" value="RGT35918.1"/>
    <property type="molecule type" value="Genomic_DNA"/>
</dbReference>
<comment type="similarity">
    <text evidence="1">Belongs to the LysR transcriptional regulatory family.</text>
</comment>
<dbReference type="Proteomes" id="UP001211731">
    <property type="component" value="Unassembled WGS sequence"/>
</dbReference>
<proteinExistence type="inferred from homology"/>
<reference evidence="7" key="2">
    <citation type="journal article" date="2020" name="Cell Host Microbe">
        <title>Functional and Genomic Variation between Human-Derived Isolates of Lachnospiraceae Reveals Inter- and Intra-Species Diversity.</title>
        <authorList>
            <person name="Sorbara M.T."/>
            <person name="Littmann E.R."/>
            <person name="Fontana E."/>
            <person name="Moody T.U."/>
            <person name="Kohout C.E."/>
            <person name="Gjonbalaj M."/>
            <person name="Eaton V."/>
            <person name="Seok R."/>
            <person name="Leiner I.M."/>
            <person name="Pamer E.G."/>
        </authorList>
    </citation>
    <scope>NUCLEOTIDE SEQUENCE</scope>
    <source>
        <strain evidence="7">MSK.22.53</strain>
    </source>
</reference>
<dbReference type="STRING" id="33038.GCA_900067245_01331"/>
<gene>
    <name evidence="12" type="ORF">DW243_12945</name>
    <name evidence="11" type="ORF">DW270_11785</name>
    <name evidence="10" type="ORF">DW812_16150</name>
    <name evidence="9" type="ORF">DWX36_15810</name>
    <name evidence="8" type="ORF">DWY88_03785</name>
    <name evidence="7" type="ORF">G4958_05285</name>
    <name evidence="6" type="ORF">PNU63_03700</name>
</gene>
<dbReference type="PRINTS" id="PR00039">
    <property type="entry name" value="HTHLYSR"/>
</dbReference>
<dbReference type="RefSeq" id="WP_004840971.1">
    <property type="nucleotide sequence ID" value="NZ_AP031446.1"/>
</dbReference>
<dbReference type="EMBL" id="QRIA01000016">
    <property type="protein sequence ID" value="RHG17096.1"/>
    <property type="molecule type" value="Genomic_DNA"/>
</dbReference>
<keyword evidence="2" id="KW-0805">Transcription regulation</keyword>
<reference evidence="7" key="3">
    <citation type="submission" date="2020-02" db="EMBL/GenBank/DDBJ databases">
        <authorList>
            <person name="Littmann E."/>
            <person name="Sorbara M."/>
        </authorList>
    </citation>
    <scope>NUCLEOTIDE SEQUENCE</scope>
    <source>
        <strain evidence="7">MSK.22.53</strain>
    </source>
</reference>
<dbReference type="EMBL" id="JAAIRM010000006">
    <property type="protein sequence ID" value="NSI18771.1"/>
    <property type="molecule type" value="Genomic_DNA"/>
</dbReference>
<evidence type="ECO:0000313" key="8">
    <source>
        <dbReference type="EMBL" id="RGQ70409.1"/>
    </source>
</evidence>
<dbReference type="GO" id="GO:0003700">
    <property type="term" value="F:DNA-binding transcription factor activity"/>
    <property type="evidence" value="ECO:0007669"/>
    <property type="project" value="InterPro"/>
</dbReference>
<dbReference type="Pfam" id="PF00126">
    <property type="entry name" value="HTH_1"/>
    <property type="match status" value="1"/>
</dbReference>
<evidence type="ECO:0000256" key="4">
    <source>
        <dbReference type="ARBA" id="ARBA00023163"/>
    </source>
</evidence>
<dbReference type="Proteomes" id="UP000286137">
    <property type="component" value="Unassembled WGS sequence"/>
</dbReference>
<accession>A0A2N5NNL4</accession>
<dbReference type="PROSITE" id="PS50931">
    <property type="entry name" value="HTH_LYSR"/>
    <property type="match status" value="1"/>
</dbReference>
<dbReference type="EMBL" id="QRIS01000023">
    <property type="protein sequence ID" value="RHG82269.1"/>
    <property type="molecule type" value="Genomic_DNA"/>
</dbReference>
<dbReference type="Proteomes" id="UP000285697">
    <property type="component" value="Unassembled WGS sequence"/>
</dbReference>
<evidence type="ECO:0000313" key="15">
    <source>
        <dbReference type="Proteomes" id="UP000284472"/>
    </source>
</evidence>
<evidence type="ECO:0000313" key="11">
    <source>
        <dbReference type="EMBL" id="RHG17096.1"/>
    </source>
</evidence>
<evidence type="ECO:0000313" key="12">
    <source>
        <dbReference type="EMBL" id="RHG82269.1"/>
    </source>
</evidence>
<dbReference type="Pfam" id="PF03466">
    <property type="entry name" value="LysR_substrate"/>
    <property type="match status" value="1"/>
</dbReference>
<sequence>MLDFRMETFLTVCNDMNFTHAAEHLNLTQPAVSQHIKHLEKTYGTELFIRDKKKLRLTPAGEILRSALETMRNDENTLKKRMQESIEEKKVLTFGVTMTIGEYAIVPALSRFIKTHPDMDFHIRYGNTQTLLTYLHEGTIDFAIVEGYFSGDHYETRVYKTEEYIAVSSAHHTFSKPVHNLRDLTSERLLIREHGSGTRAILTKTLALKNMSVKDFRHLVEIENIHTIVTLLKEDCGISFLYKSAVEQELNEGMLVQIPLSDFMIMHDFTFLWNKNSIFSQEYDAVFKELRGAVAK</sequence>
<dbReference type="PANTHER" id="PTHR30126:SF39">
    <property type="entry name" value="HTH-TYPE TRANSCRIPTIONAL REGULATOR CYSL"/>
    <property type="match status" value="1"/>
</dbReference>
<keyword evidence="3" id="KW-0238">DNA-binding</keyword>
<evidence type="ECO:0000313" key="9">
    <source>
        <dbReference type="EMBL" id="RGT35918.1"/>
    </source>
</evidence>
<dbReference type="Proteomes" id="UP000283981">
    <property type="component" value="Unassembled WGS sequence"/>
</dbReference>
<evidence type="ECO:0000313" key="16">
    <source>
        <dbReference type="Proteomes" id="UP000285697"/>
    </source>
</evidence>
<dbReference type="SUPFAM" id="SSF46785">
    <property type="entry name" value="Winged helix' DNA-binding domain"/>
    <property type="match status" value="1"/>
</dbReference>
<dbReference type="InterPro" id="IPR005119">
    <property type="entry name" value="LysR_subst-bd"/>
</dbReference>
<dbReference type="InterPro" id="IPR036388">
    <property type="entry name" value="WH-like_DNA-bd_sf"/>
</dbReference>
<evidence type="ECO:0000313" key="10">
    <source>
        <dbReference type="EMBL" id="RHD01741.1"/>
    </source>
</evidence>
<feature type="domain" description="HTH lysR-type" evidence="5">
    <location>
        <begin position="1"/>
        <end position="58"/>
    </location>
</feature>